<sequence length="171" mass="19413">MWTIKAPIVEDVAVRTNFPGDEEEAIDEEQEELELKDKGGGKTQEADSRDMKKKAIKESLKAKGIGSHGQQTNDKLRNLKKRQRGLLMKLNQEREHLNAMSKQLLSQSQERIQELTSQYNHLRAQLDTKAILKVIDDSFRFHDDVTDSDVTTVTSETPQPGVLDMKLPSNV</sequence>
<feature type="compositionally biased region" description="Basic and acidic residues" evidence="1">
    <location>
        <begin position="33"/>
        <end position="50"/>
    </location>
</feature>
<dbReference type="KEGG" id="dci:113471029"/>
<evidence type="ECO:0000256" key="1">
    <source>
        <dbReference type="SAM" id="MobiDB-lite"/>
    </source>
</evidence>
<name>A0A3Q0JAY5_DIACI</name>
<protein>
    <submittedName>
        <fullName evidence="3">Centrosome-associated protein 350-like</fullName>
    </submittedName>
</protein>
<dbReference type="RefSeq" id="XP_026685682.1">
    <property type="nucleotide sequence ID" value="XM_026829881.1"/>
</dbReference>
<feature type="compositionally biased region" description="Acidic residues" evidence="1">
    <location>
        <begin position="20"/>
        <end position="32"/>
    </location>
</feature>
<evidence type="ECO:0000313" key="3">
    <source>
        <dbReference type="RefSeq" id="XP_026685682.1"/>
    </source>
</evidence>
<keyword evidence="2" id="KW-1185">Reference proteome</keyword>
<feature type="region of interest" description="Disordered" evidence="1">
    <location>
        <begin position="150"/>
        <end position="171"/>
    </location>
</feature>
<dbReference type="PaxDb" id="121845-A0A3Q0JAY5"/>
<feature type="region of interest" description="Disordered" evidence="1">
    <location>
        <begin position="15"/>
        <end position="78"/>
    </location>
</feature>
<accession>A0A3Q0JAY5</accession>
<dbReference type="GeneID" id="113471029"/>
<dbReference type="AlphaFoldDB" id="A0A3Q0JAY5"/>
<dbReference type="Proteomes" id="UP000079169">
    <property type="component" value="Unplaced"/>
</dbReference>
<reference evidence="3" key="1">
    <citation type="submission" date="2025-08" db="UniProtKB">
        <authorList>
            <consortium name="RefSeq"/>
        </authorList>
    </citation>
    <scope>IDENTIFICATION</scope>
</reference>
<proteinExistence type="predicted"/>
<gene>
    <name evidence="3" type="primary">LOC113471029</name>
</gene>
<evidence type="ECO:0000313" key="2">
    <source>
        <dbReference type="Proteomes" id="UP000079169"/>
    </source>
</evidence>
<organism evidence="2 3">
    <name type="scientific">Diaphorina citri</name>
    <name type="common">Asian citrus psyllid</name>
    <dbReference type="NCBI Taxonomy" id="121845"/>
    <lineage>
        <taxon>Eukaryota</taxon>
        <taxon>Metazoa</taxon>
        <taxon>Ecdysozoa</taxon>
        <taxon>Arthropoda</taxon>
        <taxon>Hexapoda</taxon>
        <taxon>Insecta</taxon>
        <taxon>Pterygota</taxon>
        <taxon>Neoptera</taxon>
        <taxon>Paraneoptera</taxon>
        <taxon>Hemiptera</taxon>
        <taxon>Sternorrhyncha</taxon>
        <taxon>Psylloidea</taxon>
        <taxon>Psyllidae</taxon>
        <taxon>Diaphorininae</taxon>
        <taxon>Diaphorina</taxon>
    </lineage>
</organism>